<organism evidence="6 7">
    <name type="scientific">Carpediemonas membranifera</name>
    <dbReference type="NCBI Taxonomy" id="201153"/>
    <lineage>
        <taxon>Eukaryota</taxon>
        <taxon>Metamonada</taxon>
        <taxon>Carpediemonas-like organisms</taxon>
        <taxon>Carpediemonas</taxon>
    </lineage>
</organism>
<evidence type="ECO:0000313" key="7">
    <source>
        <dbReference type="Proteomes" id="UP000717585"/>
    </source>
</evidence>
<dbReference type="Pfam" id="PF00855">
    <property type="entry name" value="PWWP"/>
    <property type="match status" value="1"/>
</dbReference>
<gene>
    <name evidence="6" type="ORF">J8273_2636</name>
</gene>
<dbReference type="GO" id="GO:0008270">
    <property type="term" value="F:zinc ion binding"/>
    <property type="evidence" value="ECO:0007669"/>
    <property type="project" value="UniProtKB-KW"/>
</dbReference>
<evidence type="ECO:0000256" key="1">
    <source>
        <dbReference type="ARBA" id="ARBA00022723"/>
    </source>
</evidence>
<dbReference type="PANTHER" id="PTHR12420:SF42">
    <property type="entry name" value="G2_M PHASE-SPECIFIC E3 UBIQUITIN-PROTEIN LIGASE"/>
    <property type="match status" value="1"/>
</dbReference>
<dbReference type="InterPro" id="IPR013083">
    <property type="entry name" value="Znf_RING/FYVE/PHD"/>
</dbReference>
<dbReference type="PANTHER" id="PTHR12420">
    <property type="entry name" value="PHD FINGER PROTEIN"/>
    <property type="match status" value="1"/>
</dbReference>
<dbReference type="SUPFAM" id="SSF63748">
    <property type="entry name" value="Tudor/PWWP/MBT"/>
    <property type="match status" value="1"/>
</dbReference>
<dbReference type="OrthoDB" id="512616at2759"/>
<sequence>MNRDWFVATEIAWGKVDSFPWWPCVVVKDPPEAIIASRIHLVRYEYCVKFFTGDPDEEDEFAWVTPEDLKKWHEFDPMPLSDDIKAPYEEAKAALAMQSEPQAPYLVGAAIPTDIIRTVQFPYMRLEKAIMNRALEHLGGKGKDSYSNMKKLLHDDLETGPLSEPADFWGCVLADGTLLTVGDCVRVQHGDRWDGIRVERIYVGSAQGQPVFVHGTSLAGRSDGSRLLSVEKRGRMATWAEVTRITVVRADEPGETGFCCPDLEPLPELPEEDALIEPPSPEDVLQDIGVPLPPGLTLKQMTADKVASTKPTNPKCVFCGKHDSSIIGPIKSSKKAGIYFHEMCALSLPEVWRAAPSQLVKAGLTPHETLGDHCWFNVAKSFKRAGPLRCSICSKLGAGVGCWVPSCRVSVHYHCACQTGWVYKPELHGQFFCEKHRKMV</sequence>
<dbReference type="EMBL" id="JAHDYR010000008">
    <property type="protein sequence ID" value="KAG9395729.1"/>
    <property type="molecule type" value="Genomic_DNA"/>
</dbReference>
<dbReference type="InterPro" id="IPR034732">
    <property type="entry name" value="EPHD"/>
</dbReference>
<dbReference type="GO" id="GO:0005634">
    <property type="term" value="C:nucleus"/>
    <property type="evidence" value="ECO:0007669"/>
    <property type="project" value="TreeGrafter"/>
</dbReference>
<feature type="domain" description="PWWP" evidence="4">
    <location>
        <begin position="8"/>
        <end position="75"/>
    </location>
</feature>
<protein>
    <submittedName>
        <fullName evidence="6">PWWP domain</fullName>
    </submittedName>
</protein>
<proteinExistence type="predicted"/>
<dbReference type="PROSITE" id="PS50812">
    <property type="entry name" value="PWWP"/>
    <property type="match status" value="1"/>
</dbReference>
<keyword evidence="3" id="KW-0862">Zinc</keyword>
<dbReference type="Proteomes" id="UP000717585">
    <property type="component" value="Unassembled WGS sequence"/>
</dbReference>
<evidence type="ECO:0000256" key="3">
    <source>
        <dbReference type="ARBA" id="ARBA00022833"/>
    </source>
</evidence>
<reference evidence="6" key="1">
    <citation type="submission" date="2021-05" db="EMBL/GenBank/DDBJ databases">
        <title>A free-living protist that lacks canonical eukaryotic 1 DNA replication and segregation systems.</title>
        <authorList>
            <person name="Salas-Leiva D.E."/>
            <person name="Tromer E.C."/>
            <person name="Curtis B.A."/>
            <person name="Jerlstrom-Hultqvist J."/>
            <person name="Kolisko M."/>
            <person name="Yi Z."/>
            <person name="Salas-Leiva J.S."/>
            <person name="Gallot-Lavallee L."/>
            <person name="Kops G.J.P.L."/>
            <person name="Archibald J.M."/>
            <person name="Simpson A.G.B."/>
            <person name="Roger A.J."/>
        </authorList>
    </citation>
    <scope>NUCLEOTIDE SEQUENCE</scope>
    <source>
        <strain evidence="6">BICM</strain>
    </source>
</reference>
<dbReference type="InterPro" id="IPR000313">
    <property type="entry name" value="PWWP_dom"/>
</dbReference>
<dbReference type="CDD" id="cd05162">
    <property type="entry name" value="PWWP"/>
    <property type="match status" value="1"/>
</dbReference>
<accession>A0A8J6B933</accession>
<keyword evidence="2" id="KW-0863">Zinc-finger</keyword>
<dbReference type="InterPro" id="IPR051188">
    <property type="entry name" value="PHD-type_Zinc_Finger"/>
</dbReference>
<name>A0A8J6B933_9EUKA</name>
<dbReference type="Pfam" id="PF13771">
    <property type="entry name" value="zf-HC5HC2H"/>
    <property type="match status" value="1"/>
</dbReference>
<evidence type="ECO:0000259" key="4">
    <source>
        <dbReference type="PROSITE" id="PS50812"/>
    </source>
</evidence>
<evidence type="ECO:0000259" key="5">
    <source>
        <dbReference type="PROSITE" id="PS51805"/>
    </source>
</evidence>
<evidence type="ECO:0000256" key="2">
    <source>
        <dbReference type="ARBA" id="ARBA00022771"/>
    </source>
</evidence>
<comment type="caution">
    <text evidence="6">The sequence shown here is derived from an EMBL/GenBank/DDBJ whole genome shotgun (WGS) entry which is preliminary data.</text>
</comment>
<keyword evidence="7" id="KW-1185">Reference proteome</keyword>
<evidence type="ECO:0000313" key="6">
    <source>
        <dbReference type="EMBL" id="KAG9395729.1"/>
    </source>
</evidence>
<dbReference type="PROSITE" id="PS51805">
    <property type="entry name" value="EPHD"/>
    <property type="match status" value="1"/>
</dbReference>
<dbReference type="Gene3D" id="2.30.30.140">
    <property type="match status" value="1"/>
</dbReference>
<dbReference type="AlphaFoldDB" id="A0A8J6B933"/>
<dbReference type="Gene3D" id="3.30.40.10">
    <property type="entry name" value="Zinc/RING finger domain, C3HC4 (zinc finger)"/>
    <property type="match status" value="1"/>
</dbReference>
<feature type="domain" description="PHD-type" evidence="5">
    <location>
        <begin position="313"/>
        <end position="437"/>
    </location>
</feature>
<keyword evidence="1" id="KW-0479">Metal-binding</keyword>